<evidence type="ECO:0000259" key="1">
    <source>
        <dbReference type="Pfam" id="PF13751"/>
    </source>
</evidence>
<protein>
    <submittedName>
        <fullName evidence="2">Transposase</fullName>
    </submittedName>
</protein>
<dbReference type="RefSeq" id="WP_349282353.1">
    <property type="nucleotide sequence ID" value="NZ_CBCSCU010000056.1"/>
</dbReference>
<proteinExistence type="predicted"/>
<dbReference type="InterPro" id="IPR025668">
    <property type="entry name" value="Tnp_DDE_dom"/>
</dbReference>
<gene>
    <name evidence="2" type="ORF">ABLV49_21505</name>
</gene>
<geneLocation type="plasmid" evidence="2">
    <name>p1</name>
</geneLocation>
<feature type="domain" description="Transposase DDE" evidence="1">
    <location>
        <begin position="35"/>
        <end position="154"/>
    </location>
</feature>
<dbReference type="Pfam" id="PF13751">
    <property type="entry name" value="DDE_Tnp_1_6"/>
    <property type="match status" value="1"/>
</dbReference>
<reference evidence="2" key="1">
    <citation type="submission" date="2024-05" db="EMBL/GenBank/DDBJ databases">
        <authorList>
            <person name="Bunk B."/>
            <person name="Swiderski J."/>
            <person name="Sproer C."/>
            <person name="Thiel V."/>
        </authorList>
    </citation>
    <scope>NUCLEOTIDE SEQUENCE</scope>
    <source>
        <strain evidence="2">DSM 17735</strain>
        <plasmid evidence="2">p1</plasmid>
    </source>
</reference>
<sequence length="164" mass="18694">MQSREHYRFELVGPTRRNNLWRAKQADGFASQRAVCPAGNTSLNWLPTLSPYGKPIIKIRWSRNNCGGRKVHEHCTQSTLPQRQITVRPELQHEALHEQTADFSADYARRAGIEGTISEAVRAYAMRRTRYTGQTRTHLTHLVTAAVINVGRLLRWIAGEPKHA</sequence>
<dbReference type="AlphaFoldDB" id="A0AAU7LY99"/>
<dbReference type="EMBL" id="CP157676">
    <property type="protein sequence ID" value="XBP72647.1"/>
    <property type="molecule type" value="Genomic_DNA"/>
</dbReference>
<name>A0AAU7LY99_9BURK</name>
<evidence type="ECO:0000313" key="2">
    <source>
        <dbReference type="EMBL" id="XBP72647.1"/>
    </source>
</evidence>
<keyword evidence="2" id="KW-0614">Plasmid</keyword>
<accession>A0AAU7LY99</accession>
<organism evidence="2">
    <name type="scientific">Polaromonas hydrogenivorans</name>
    <dbReference type="NCBI Taxonomy" id="335476"/>
    <lineage>
        <taxon>Bacteria</taxon>
        <taxon>Pseudomonadati</taxon>
        <taxon>Pseudomonadota</taxon>
        <taxon>Betaproteobacteria</taxon>
        <taxon>Burkholderiales</taxon>
        <taxon>Comamonadaceae</taxon>
        <taxon>Polaromonas</taxon>
    </lineage>
</organism>